<evidence type="ECO:0000256" key="1">
    <source>
        <dbReference type="SAM" id="MobiDB-lite"/>
    </source>
</evidence>
<dbReference type="AlphaFoldDB" id="A0A7J5YU72"/>
<organism evidence="2 3">
    <name type="scientific">Dissostichus mawsoni</name>
    <name type="common">Antarctic cod</name>
    <dbReference type="NCBI Taxonomy" id="36200"/>
    <lineage>
        <taxon>Eukaryota</taxon>
        <taxon>Metazoa</taxon>
        <taxon>Chordata</taxon>
        <taxon>Craniata</taxon>
        <taxon>Vertebrata</taxon>
        <taxon>Euteleostomi</taxon>
        <taxon>Actinopterygii</taxon>
        <taxon>Neopterygii</taxon>
        <taxon>Teleostei</taxon>
        <taxon>Neoteleostei</taxon>
        <taxon>Acanthomorphata</taxon>
        <taxon>Eupercaria</taxon>
        <taxon>Perciformes</taxon>
        <taxon>Notothenioidei</taxon>
        <taxon>Nototheniidae</taxon>
        <taxon>Dissostichus</taxon>
    </lineage>
</organism>
<accession>A0A7J5YU72</accession>
<dbReference type="PANTHER" id="PTHR45749">
    <property type="match status" value="1"/>
</dbReference>
<keyword evidence="3" id="KW-1185">Reference proteome</keyword>
<name>A0A7J5YU72_DISMA</name>
<feature type="compositionally biased region" description="Basic and acidic residues" evidence="1">
    <location>
        <begin position="26"/>
        <end position="47"/>
    </location>
</feature>
<feature type="region of interest" description="Disordered" evidence="1">
    <location>
        <begin position="135"/>
        <end position="280"/>
    </location>
</feature>
<gene>
    <name evidence="2" type="ORF">F7725_013470</name>
</gene>
<evidence type="ECO:0000313" key="2">
    <source>
        <dbReference type="EMBL" id="KAF3851698.1"/>
    </source>
</evidence>
<dbReference type="EMBL" id="JAAKFY010000010">
    <property type="protein sequence ID" value="KAF3851698.1"/>
    <property type="molecule type" value="Genomic_DNA"/>
</dbReference>
<comment type="caution">
    <text evidence="2">The sequence shown here is derived from an EMBL/GenBank/DDBJ whole genome shotgun (WGS) entry which is preliminary data.</text>
</comment>
<feature type="compositionally biased region" description="Basic and acidic residues" evidence="1">
    <location>
        <begin position="144"/>
        <end position="155"/>
    </location>
</feature>
<evidence type="ECO:0000313" key="3">
    <source>
        <dbReference type="Proteomes" id="UP000518266"/>
    </source>
</evidence>
<dbReference type="Proteomes" id="UP000518266">
    <property type="component" value="Unassembled WGS sequence"/>
</dbReference>
<feature type="compositionally biased region" description="Polar residues" evidence="1">
    <location>
        <begin position="60"/>
        <end position="72"/>
    </location>
</feature>
<sequence length="517" mass="58529">MERFLTTSQRKRPRSPTEPVQPDNPAIHKDPDVHCNENREDWDHEEQVPPPTDPQQQDQLAATTNCSGTSGTAPLHTVIDISQSACDGPRRPMLRKYPTKKYGLQMRSFNRQWYEQYTWLEYSVTMEKHCLSMSSYKHKSGATKRKEKDKKDQGKPKLSKLDGYFFRPTPPPAGDEPEVVATASRVSSPSPSPPTTLVGVSQIYSDDDDNRDDSAAASCSSRGEPGLTLDQPHPSPSGSLTAAPQGEEVPDTGKESSNRSPPHATPTGETQTTDQDVSCNYPLERFTTDRANYLENIEDANIKRYILKMGPCKPKGPFPKDKDNRCFSESYYTSTTKVGMKFPRSWMCYSPKLDCCYCEPCWLFANRKAPFYNNAWVNGIKDWKHLSTKIERHESTQIHLGACVVYEQWKTNGTIDADMERNVRNAAQFWRQVVERIVNVTLTLASSNLAFRGHREVLGQGKAGNFLSIIELLAHYDPVLKELINRPEGSVKYLSHQIQDEIIYILSQRVKLTSLMK</sequence>
<feature type="compositionally biased region" description="Polar residues" evidence="1">
    <location>
        <begin position="267"/>
        <end position="278"/>
    </location>
</feature>
<dbReference type="OrthoDB" id="8983573at2759"/>
<feature type="region of interest" description="Disordered" evidence="1">
    <location>
        <begin position="1"/>
        <end position="73"/>
    </location>
</feature>
<reference evidence="2 3" key="1">
    <citation type="submission" date="2020-03" db="EMBL/GenBank/DDBJ databases">
        <title>Dissostichus mawsoni Genome sequencing and assembly.</title>
        <authorList>
            <person name="Park H."/>
        </authorList>
    </citation>
    <scope>NUCLEOTIDE SEQUENCE [LARGE SCALE GENOMIC DNA]</scope>
    <source>
        <strain evidence="2">DM0001</strain>
        <tissue evidence="2">Muscle</tissue>
    </source>
</reference>
<protein>
    <recommendedName>
        <fullName evidence="4">DUF4371 domain-containing protein</fullName>
    </recommendedName>
</protein>
<proteinExistence type="predicted"/>
<evidence type="ECO:0008006" key="4">
    <source>
        <dbReference type="Google" id="ProtNLM"/>
    </source>
</evidence>
<dbReference type="PANTHER" id="PTHR45749:SF37">
    <property type="entry name" value="OS05G0311600 PROTEIN"/>
    <property type="match status" value="1"/>
</dbReference>